<dbReference type="RefSeq" id="WP_096610033.1">
    <property type="nucleotide sequence ID" value="NZ_NWVD01000001.1"/>
</dbReference>
<sequence>MGTVWDRTLDVIRGRMAILAGIALATVYVPGLLEPAYAALTGQPGGTGAAQGVIGIVSAVLTIIGVLAMTAVATDPAVDGAQGLRLGAARLGPALANLIVLVIAFGVLFLPSIVALFAAGATVSAAGTVDVANAASGMLAASALLMVVALIVLLWFSARLVPLFAVIVNERRGLGAIARSVALSRGSALRLLGVMILFGIVLLVVMAAVGSVTGVIARLLLGGEAEAMVTLIVSLFVTLVTAAGTVVQTVFYAQFYAAALARDEAAAQLA</sequence>
<keyword evidence="1" id="KW-0472">Membrane</keyword>
<feature type="transmembrane region" description="Helical" evidence="1">
    <location>
        <begin position="188"/>
        <end position="221"/>
    </location>
</feature>
<feature type="transmembrane region" description="Helical" evidence="1">
    <location>
        <begin position="12"/>
        <end position="33"/>
    </location>
</feature>
<evidence type="ECO:0008006" key="4">
    <source>
        <dbReference type="Google" id="ProtNLM"/>
    </source>
</evidence>
<comment type="caution">
    <text evidence="2">The sequence shown here is derived from an EMBL/GenBank/DDBJ whole genome shotgun (WGS) entry which is preliminary data.</text>
</comment>
<evidence type="ECO:0000256" key="1">
    <source>
        <dbReference type="SAM" id="Phobius"/>
    </source>
</evidence>
<feature type="transmembrane region" description="Helical" evidence="1">
    <location>
        <begin position="94"/>
        <end position="119"/>
    </location>
</feature>
<dbReference type="EMBL" id="NWVD01000001">
    <property type="protein sequence ID" value="PCG10382.1"/>
    <property type="molecule type" value="Genomic_DNA"/>
</dbReference>
<proteinExistence type="predicted"/>
<dbReference type="AlphaFoldDB" id="A0A2A4HZU7"/>
<protein>
    <recommendedName>
        <fullName evidence="4">Glycerophosphoryl diester phosphodiesterase membrane domain-containing protein</fullName>
    </recommendedName>
</protein>
<dbReference type="Proteomes" id="UP000218784">
    <property type="component" value="Unassembled WGS sequence"/>
</dbReference>
<gene>
    <name evidence="2" type="ORF">COA17_02795</name>
</gene>
<feature type="transmembrane region" description="Helical" evidence="1">
    <location>
        <begin position="53"/>
        <end position="73"/>
    </location>
</feature>
<evidence type="ECO:0000313" key="3">
    <source>
        <dbReference type="Proteomes" id="UP000218784"/>
    </source>
</evidence>
<keyword evidence="3" id="KW-1185">Reference proteome</keyword>
<reference evidence="2 3" key="1">
    <citation type="submission" date="2017-09" db="EMBL/GenBank/DDBJ databases">
        <title>Sphingomonas ginsenosidimutans KACC 14949, whole genome shotgun sequence.</title>
        <authorList>
            <person name="Feng G."/>
            <person name="Zhu H."/>
        </authorList>
    </citation>
    <scope>NUCLEOTIDE SEQUENCE [LARGE SCALE GENOMIC DNA]</scope>
    <source>
        <strain evidence="2 3">KACC 14949</strain>
    </source>
</reference>
<accession>A0A2A4HZU7</accession>
<feature type="transmembrane region" description="Helical" evidence="1">
    <location>
        <begin position="139"/>
        <end position="167"/>
    </location>
</feature>
<organism evidence="2 3">
    <name type="scientific">Sphingomonas ginsenosidimutans</name>
    <dbReference type="NCBI Taxonomy" id="862134"/>
    <lineage>
        <taxon>Bacteria</taxon>
        <taxon>Pseudomonadati</taxon>
        <taxon>Pseudomonadota</taxon>
        <taxon>Alphaproteobacteria</taxon>
        <taxon>Sphingomonadales</taxon>
        <taxon>Sphingomonadaceae</taxon>
        <taxon>Sphingomonas</taxon>
    </lineage>
</organism>
<keyword evidence="1" id="KW-1133">Transmembrane helix</keyword>
<feature type="transmembrane region" description="Helical" evidence="1">
    <location>
        <begin position="227"/>
        <end position="253"/>
    </location>
</feature>
<evidence type="ECO:0000313" key="2">
    <source>
        <dbReference type="EMBL" id="PCG10382.1"/>
    </source>
</evidence>
<name>A0A2A4HZU7_9SPHN</name>
<keyword evidence="1" id="KW-0812">Transmembrane</keyword>